<dbReference type="PANTHER" id="PTHR43301">
    <property type="entry name" value="ARABINAN ENDO-1,5-ALPHA-L-ARABINOSIDASE"/>
    <property type="match status" value="1"/>
</dbReference>
<keyword evidence="1" id="KW-0624">Polysaccharide degradation</keyword>
<dbReference type="InterPro" id="IPR023296">
    <property type="entry name" value="Glyco_hydro_beta-prop_sf"/>
</dbReference>
<gene>
    <name evidence="1" type="ORF">CR203_22185</name>
</gene>
<dbReference type="GO" id="GO:0016798">
    <property type="term" value="F:hydrolase activity, acting on glycosyl bonds"/>
    <property type="evidence" value="ECO:0007669"/>
    <property type="project" value="UniProtKB-KW"/>
</dbReference>
<evidence type="ECO:0000313" key="2">
    <source>
        <dbReference type="Proteomes" id="UP000281498"/>
    </source>
</evidence>
<evidence type="ECO:0000313" key="1">
    <source>
        <dbReference type="EMBL" id="RKL65173.1"/>
    </source>
</evidence>
<proteinExistence type="predicted"/>
<dbReference type="InterPro" id="IPR050727">
    <property type="entry name" value="GH43_arabinanases"/>
</dbReference>
<comment type="caution">
    <text evidence="1">The sequence shown here is derived from an EMBL/GenBank/DDBJ whole genome shotgun (WGS) entry which is preliminary data.</text>
</comment>
<keyword evidence="1" id="KW-0858">Xylan degradation</keyword>
<dbReference type="Proteomes" id="UP000281498">
    <property type="component" value="Unassembled WGS sequence"/>
</dbReference>
<keyword evidence="1" id="KW-0378">Hydrolase</keyword>
<dbReference type="SUPFAM" id="SSF75005">
    <property type="entry name" value="Arabinanase/levansucrase/invertase"/>
    <property type="match status" value="1"/>
</dbReference>
<dbReference type="Gene3D" id="2.115.10.20">
    <property type="entry name" value="Glycosyl hydrolase domain, family 43"/>
    <property type="match status" value="1"/>
</dbReference>
<keyword evidence="2" id="KW-1185">Reference proteome</keyword>
<keyword evidence="1" id="KW-0326">Glycosidase</keyword>
<accession>A0A3A9K650</accession>
<organism evidence="1 2">
    <name type="scientific">Salipaludibacillus neizhouensis</name>
    <dbReference type="NCBI Taxonomy" id="885475"/>
    <lineage>
        <taxon>Bacteria</taxon>
        <taxon>Bacillati</taxon>
        <taxon>Bacillota</taxon>
        <taxon>Bacilli</taxon>
        <taxon>Bacillales</taxon>
        <taxon>Bacillaceae</taxon>
    </lineage>
</organism>
<reference evidence="1 2" key="1">
    <citation type="submission" date="2017-10" db="EMBL/GenBank/DDBJ databases">
        <title>Bacillus sp. nov., a halophilic bacterium isolated from a Keqin Lake.</title>
        <authorList>
            <person name="Wang H."/>
        </authorList>
    </citation>
    <scope>NUCLEOTIDE SEQUENCE [LARGE SCALE GENOMIC DNA]</scope>
    <source>
        <strain evidence="1 2">KCTC 13187</strain>
    </source>
</reference>
<dbReference type="RefSeq" id="WP_110935592.1">
    <property type="nucleotide sequence ID" value="NZ_KZ614146.1"/>
</dbReference>
<sequence>MSKVNINKSEHGAYLFVHFIHDKERKENQEQVYFSVSKDGVRWDTLNDKKPLLTSTLGDLGVRDPFIIRSPNENKFYIIGTDLSIYYRKDWEEVQKSGSQHMVVWESEDLVNWSEQRLVKTGPKTAGCVWAPEAIYDKETDDFLVFWASRENFGAEKQKVYYSKTRDFITFDEPKIYIERENHIIDTTIIEYKGKYYRFSKDETVKSITVEVSDRLLGEFTSIDTNLNDMIGVEGPACFKLQGEEKWCLLLDHYKNEKKYIPYYTNDLNTAKFIKSEEDMDIPVNSKHGGVMVITMDEYNALINAYGIRHDIKSKKR</sequence>
<dbReference type="GO" id="GO:0045493">
    <property type="term" value="P:xylan catabolic process"/>
    <property type="evidence" value="ECO:0007669"/>
    <property type="project" value="UniProtKB-KW"/>
</dbReference>
<dbReference type="OrthoDB" id="9758923at2"/>
<dbReference type="PANTHER" id="PTHR43301:SF3">
    <property type="entry name" value="ARABINAN ENDO-1,5-ALPHA-L-ARABINOSIDASE A-RELATED"/>
    <property type="match status" value="1"/>
</dbReference>
<dbReference type="AlphaFoldDB" id="A0A3A9K650"/>
<dbReference type="CDD" id="cd08983">
    <property type="entry name" value="GH43_Bt3655-like"/>
    <property type="match status" value="1"/>
</dbReference>
<dbReference type="EMBL" id="PDOE01000021">
    <property type="protein sequence ID" value="RKL65173.1"/>
    <property type="molecule type" value="Genomic_DNA"/>
</dbReference>
<protein>
    <submittedName>
        <fullName evidence="1">1,4-beta-xylanase</fullName>
    </submittedName>
</protein>
<name>A0A3A9K650_9BACI</name>
<keyword evidence="1" id="KW-0119">Carbohydrate metabolism</keyword>